<keyword evidence="2" id="KW-1185">Reference proteome</keyword>
<dbReference type="EMBL" id="CP040077">
    <property type="protein sequence ID" value="QCP49848.1"/>
    <property type="molecule type" value="Genomic_DNA"/>
</dbReference>
<protein>
    <submittedName>
        <fullName evidence="1">Rubredoxin</fullName>
    </submittedName>
</protein>
<reference evidence="1 2" key="1">
    <citation type="submission" date="2019-05" db="EMBL/GenBank/DDBJ databases">
        <title>Burkholderia sp. DHOD12, isolated from subtropical forest soil.</title>
        <authorList>
            <person name="Gao Z.-H."/>
            <person name="Qiu L.-H."/>
        </authorList>
    </citation>
    <scope>NUCLEOTIDE SEQUENCE [LARGE SCALE GENOMIC DNA]</scope>
    <source>
        <strain evidence="1 2">DHOD12</strain>
    </source>
</reference>
<evidence type="ECO:0000313" key="2">
    <source>
        <dbReference type="Proteomes" id="UP000298656"/>
    </source>
</evidence>
<dbReference type="SUPFAM" id="SSF50249">
    <property type="entry name" value="Nucleic acid-binding proteins"/>
    <property type="match status" value="1"/>
</dbReference>
<proteinExistence type="predicted"/>
<dbReference type="OrthoDB" id="9033662at2"/>
<organism evidence="1 2">
    <name type="scientific">Trinickia violacea</name>
    <dbReference type="NCBI Taxonomy" id="2571746"/>
    <lineage>
        <taxon>Bacteria</taxon>
        <taxon>Pseudomonadati</taxon>
        <taxon>Pseudomonadota</taxon>
        <taxon>Betaproteobacteria</taxon>
        <taxon>Burkholderiales</taxon>
        <taxon>Burkholderiaceae</taxon>
        <taxon>Trinickia</taxon>
    </lineage>
</organism>
<gene>
    <name evidence="1" type="ORF">FAZ95_12090</name>
</gene>
<dbReference type="AlphaFoldDB" id="A0A4P8ILQ8"/>
<dbReference type="RefSeq" id="WP_137332672.1">
    <property type="nucleotide sequence ID" value="NZ_CP040077.1"/>
</dbReference>
<dbReference type="Proteomes" id="UP000298656">
    <property type="component" value="Chromosome 1"/>
</dbReference>
<accession>A0A4P8ILQ8</accession>
<evidence type="ECO:0000313" key="1">
    <source>
        <dbReference type="EMBL" id="QCP49848.1"/>
    </source>
</evidence>
<dbReference type="InterPro" id="IPR012340">
    <property type="entry name" value="NA-bd_OB-fold"/>
</dbReference>
<dbReference type="KEGG" id="tvl:FAZ95_12090"/>
<sequence length="98" mass="10667">MAFHVFQCTGCEATLFPERYLCPRCGGGHWRQVEASAGIVEQLTRLVDRTPGSEPVLLATIRTEPEAFVIAQLEAAMTPGQRVRLQVVGEGKVVASRA</sequence>
<name>A0A4P8ILQ8_9BURK</name>